<evidence type="ECO:0000313" key="3">
    <source>
        <dbReference type="Proteomes" id="UP000265520"/>
    </source>
</evidence>
<comment type="caution">
    <text evidence="2">The sequence shown here is derived from an EMBL/GenBank/DDBJ whole genome shotgun (WGS) entry which is preliminary data.</text>
</comment>
<protein>
    <submittedName>
        <fullName evidence="2">Uncharacterized protein</fullName>
    </submittedName>
</protein>
<dbReference type="EMBL" id="LXQA010354098">
    <property type="protein sequence ID" value="MCI46207.1"/>
    <property type="molecule type" value="Genomic_DNA"/>
</dbReference>
<sequence>MIPLPSGDPPRPCEQEAIIEEEAEEEGGLAPRLTTTINRM</sequence>
<feature type="non-terminal residue" evidence="2">
    <location>
        <position position="40"/>
    </location>
</feature>
<organism evidence="2 3">
    <name type="scientific">Trifolium medium</name>
    <dbReference type="NCBI Taxonomy" id="97028"/>
    <lineage>
        <taxon>Eukaryota</taxon>
        <taxon>Viridiplantae</taxon>
        <taxon>Streptophyta</taxon>
        <taxon>Embryophyta</taxon>
        <taxon>Tracheophyta</taxon>
        <taxon>Spermatophyta</taxon>
        <taxon>Magnoliopsida</taxon>
        <taxon>eudicotyledons</taxon>
        <taxon>Gunneridae</taxon>
        <taxon>Pentapetalae</taxon>
        <taxon>rosids</taxon>
        <taxon>fabids</taxon>
        <taxon>Fabales</taxon>
        <taxon>Fabaceae</taxon>
        <taxon>Papilionoideae</taxon>
        <taxon>50 kb inversion clade</taxon>
        <taxon>NPAAA clade</taxon>
        <taxon>Hologalegina</taxon>
        <taxon>IRL clade</taxon>
        <taxon>Trifolieae</taxon>
        <taxon>Trifolium</taxon>
    </lineage>
</organism>
<feature type="region of interest" description="Disordered" evidence="1">
    <location>
        <begin position="21"/>
        <end position="40"/>
    </location>
</feature>
<dbReference type="Proteomes" id="UP000265520">
    <property type="component" value="Unassembled WGS sequence"/>
</dbReference>
<keyword evidence="3" id="KW-1185">Reference proteome</keyword>
<dbReference type="AlphaFoldDB" id="A0A392SCQ4"/>
<name>A0A392SCQ4_9FABA</name>
<accession>A0A392SCQ4</accession>
<evidence type="ECO:0000256" key="1">
    <source>
        <dbReference type="SAM" id="MobiDB-lite"/>
    </source>
</evidence>
<proteinExistence type="predicted"/>
<evidence type="ECO:0000313" key="2">
    <source>
        <dbReference type="EMBL" id="MCI46207.1"/>
    </source>
</evidence>
<reference evidence="2 3" key="1">
    <citation type="journal article" date="2018" name="Front. Plant Sci.">
        <title>Red Clover (Trifolium pratense) and Zigzag Clover (T. medium) - A Picture of Genomic Similarities and Differences.</title>
        <authorList>
            <person name="Dluhosova J."/>
            <person name="Istvanek J."/>
            <person name="Nedelnik J."/>
            <person name="Repkova J."/>
        </authorList>
    </citation>
    <scope>NUCLEOTIDE SEQUENCE [LARGE SCALE GENOMIC DNA]</scope>
    <source>
        <strain evidence="3">cv. 10/8</strain>
        <tissue evidence="2">Leaf</tissue>
    </source>
</reference>